<proteinExistence type="predicted"/>
<feature type="domain" description="Transposase DDE" evidence="2">
    <location>
        <begin position="2"/>
        <end position="90"/>
    </location>
</feature>
<dbReference type="AlphaFoldDB" id="A0A7T7L6E3"/>
<name>A0A7T7L6E3_9ACTN</name>
<dbReference type="KEGG" id="slf:JEQ17_47695"/>
<evidence type="ECO:0000313" key="3">
    <source>
        <dbReference type="EMBL" id="QQM47319.1"/>
    </source>
</evidence>
<protein>
    <submittedName>
        <fullName evidence="3">Transposase</fullName>
    </submittedName>
</protein>
<reference evidence="3 4" key="1">
    <citation type="submission" date="2020-12" db="EMBL/GenBank/DDBJ databases">
        <title>A novel species.</title>
        <authorList>
            <person name="Li K."/>
        </authorList>
    </citation>
    <scope>NUCLEOTIDE SEQUENCE [LARGE SCALE GENOMIC DNA]</scope>
    <source>
        <strain evidence="3 4">ZYC-3</strain>
    </source>
</reference>
<accession>A0A7T7L6E3</accession>
<dbReference type="Proteomes" id="UP000595636">
    <property type="component" value="Chromosome"/>
</dbReference>
<dbReference type="Pfam" id="PF13586">
    <property type="entry name" value="DDE_Tnp_1_2"/>
    <property type="match status" value="1"/>
</dbReference>
<dbReference type="PANTHER" id="PTHR30007:SF1">
    <property type="entry name" value="BLR1914 PROTEIN"/>
    <property type="match status" value="1"/>
</dbReference>
<evidence type="ECO:0000259" key="2">
    <source>
        <dbReference type="Pfam" id="PF13586"/>
    </source>
</evidence>
<dbReference type="EMBL" id="CP066831">
    <property type="protein sequence ID" value="QQM47319.1"/>
    <property type="molecule type" value="Genomic_DNA"/>
</dbReference>
<evidence type="ECO:0000256" key="1">
    <source>
        <dbReference type="SAM" id="MobiDB-lite"/>
    </source>
</evidence>
<organism evidence="3 4">
    <name type="scientific">Streptomyces liliifuscus</name>
    <dbReference type="NCBI Taxonomy" id="2797636"/>
    <lineage>
        <taxon>Bacteria</taxon>
        <taxon>Bacillati</taxon>
        <taxon>Actinomycetota</taxon>
        <taxon>Actinomycetes</taxon>
        <taxon>Kitasatosporales</taxon>
        <taxon>Streptomycetaceae</taxon>
        <taxon>Streptomyces</taxon>
    </lineage>
</organism>
<gene>
    <name evidence="3" type="ORF">JEQ17_47695</name>
</gene>
<feature type="region of interest" description="Disordered" evidence="1">
    <location>
        <begin position="22"/>
        <end position="46"/>
    </location>
</feature>
<dbReference type="InterPro" id="IPR025668">
    <property type="entry name" value="Tnp_DDE_dom"/>
</dbReference>
<sequence>MADKAYSSRGFRAYLRKRGIGHTIPEKTDQQRHRHNRGHLGGRPPMFDRQIYRQRNVVERCFNRLKGFRGIATRYEKTATSYEAAVTLASFLLWAGSV</sequence>
<keyword evidence="4" id="KW-1185">Reference proteome</keyword>
<evidence type="ECO:0000313" key="4">
    <source>
        <dbReference type="Proteomes" id="UP000595636"/>
    </source>
</evidence>
<dbReference type="PANTHER" id="PTHR30007">
    <property type="entry name" value="PHP DOMAIN PROTEIN"/>
    <property type="match status" value="1"/>
</dbReference>